<dbReference type="EMBL" id="JAEFCI010009053">
    <property type="protein sequence ID" value="KAG5458053.1"/>
    <property type="molecule type" value="Genomic_DNA"/>
</dbReference>
<accession>A0A8H7ZR12</accession>
<organism evidence="2 3">
    <name type="scientific">Olpidium bornovanus</name>
    <dbReference type="NCBI Taxonomy" id="278681"/>
    <lineage>
        <taxon>Eukaryota</taxon>
        <taxon>Fungi</taxon>
        <taxon>Fungi incertae sedis</taxon>
        <taxon>Olpidiomycota</taxon>
        <taxon>Olpidiomycotina</taxon>
        <taxon>Olpidiomycetes</taxon>
        <taxon>Olpidiales</taxon>
        <taxon>Olpidiaceae</taxon>
        <taxon>Olpidium</taxon>
    </lineage>
</organism>
<comment type="caution">
    <text evidence="2">The sequence shown here is derived from an EMBL/GenBank/DDBJ whole genome shotgun (WGS) entry which is preliminary data.</text>
</comment>
<sequence>PRPGRRRPQLRRLAPRVTPPPPSQQQFKSDYIYNRGRQTSGFSFCQ</sequence>
<feature type="region of interest" description="Disordered" evidence="1">
    <location>
        <begin position="1"/>
        <end position="30"/>
    </location>
</feature>
<feature type="non-terminal residue" evidence="2">
    <location>
        <position position="1"/>
    </location>
</feature>
<dbReference type="Proteomes" id="UP000673691">
    <property type="component" value="Unassembled WGS sequence"/>
</dbReference>
<evidence type="ECO:0000313" key="3">
    <source>
        <dbReference type="Proteomes" id="UP000673691"/>
    </source>
</evidence>
<feature type="compositionally biased region" description="Basic residues" evidence="1">
    <location>
        <begin position="1"/>
        <end position="14"/>
    </location>
</feature>
<reference evidence="2 3" key="1">
    <citation type="journal article" name="Sci. Rep.">
        <title>Genome-scale phylogenetic analyses confirm Olpidium as the closest living zoosporic fungus to the non-flagellated, terrestrial fungi.</title>
        <authorList>
            <person name="Chang Y."/>
            <person name="Rochon D."/>
            <person name="Sekimoto S."/>
            <person name="Wang Y."/>
            <person name="Chovatia M."/>
            <person name="Sandor L."/>
            <person name="Salamov A."/>
            <person name="Grigoriev I.V."/>
            <person name="Stajich J.E."/>
            <person name="Spatafora J.W."/>
        </authorList>
    </citation>
    <scope>NUCLEOTIDE SEQUENCE [LARGE SCALE GENOMIC DNA]</scope>
    <source>
        <strain evidence="2">S191</strain>
    </source>
</reference>
<name>A0A8H7ZR12_9FUNG</name>
<gene>
    <name evidence="2" type="ORF">BJ554DRAFT_1802</name>
</gene>
<evidence type="ECO:0000256" key="1">
    <source>
        <dbReference type="SAM" id="MobiDB-lite"/>
    </source>
</evidence>
<proteinExistence type="predicted"/>
<dbReference type="AlphaFoldDB" id="A0A8H7ZR12"/>
<evidence type="ECO:0000313" key="2">
    <source>
        <dbReference type="EMBL" id="KAG5458053.1"/>
    </source>
</evidence>
<keyword evidence="3" id="KW-1185">Reference proteome</keyword>
<protein>
    <submittedName>
        <fullName evidence="2">Uncharacterized protein</fullName>
    </submittedName>
</protein>